<evidence type="ECO:0000313" key="4">
    <source>
        <dbReference type="Proteomes" id="UP000267804"/>
    </source>
</evidence>
<dbReference type="PROSITE" id="PS50056">
    <property type="entry name" value="TYR_PHOSPHATASE_2"/>
    <property type="match status" value="1"/>
</dbReference>
<reference evidence="3 4" key="1">
    <citation type="submission" date="2017-10" db="EMBL/GenBank/DDBJ databases">
        <title>Integration of genomic and chemical information greatly accelerates assignment of the full stereostructure of myelolactone, a potent inhibitor of myeloma from a marine-derived Micromonospora.</title>
        <authorList>
            <person name="Kim M.C."/>
            <person name="Machado H."/>
            <person name="Jensen P.R."/>
            <person name="Fenical W."/>
        </authorList>
    </citation>
    <scope>NUCLEOTIDE SEQUENCE [LARGE SCALE GENOMIC DNA]</scope>
    <source>
        <strain evidence="3 4">CNY-010</strain>
    </source>
</reference>
<evidence type="ECO:0000313" key="3">
    <source>
        <dbReference type="EMBL" id="AYF27485.1"/>
    </source>
</evidence>
<name>A0A386WGM4_9ACTN</name>
<dbReference type="PROSITE" id="PS00383">
    <property type="entry name" value="TYR_PHOSPHATASE_1"/>
    <property type="match status" value="1"/>
</dbReference>
<dbReference type="InterPro" id="IPR026893">
    <property type="entry name" value="Tyr/Ser_Pase_IphP-type"/>
</dbReference>
<dbReference type="InterPro" id="IPR029021">
    <property type="entry name" value="Prot-tyrosine_phosphatase-like"/>
</dbReference>
<dbReference type="GO" id="GO:0004721">
    <property type="term" value="F:phosphoprotein phosphatase activity"/>
    <property type="evidence" value="ECO:0007669"/>
    <property type="project" value="InterPro"/>
</dbReference>
<dbReference type="RefSeq" id="WP_120569791.1">
    <property type="nucleotide sequence ID" value="NZ_CP024087.1"/>
</dbReference>
<sequence>MITRGATADATTGGSGVRNLRDAGGVGSLRRGILYRSGALHLLTPEGARELEALGLCTVIDLRSNREVADRPDRCAGLDVEHRHFPVFTEQSWPDDQVALYPYMAEQAGRATVAIIRQLITPGALPALVHCASGKDRTGVVVAVIQTLLNASDAEVTQDFLRSNAALDLTGSPAGATIGHGTRPVTAAHLLHAMVWIRSHHGSVSAYLQAAGATEAELEALREVLA</sequence>
<dbReference type="Proteomes" id="UP000267804">
    <property type="component" value="Chromosome"/>
</dbReference>
<dbReference type="SUPFAM" id="SSF52799">
    <property type="entry name" value="(Phosphotyrosine protein) phosphatases II"/>
    <property type="match status" value="1"/>
</dbReference>
<dbReference type="KEGG" id="mtua:CSH63_08590"/>
<dbReference type="PANTHER" id="PTHR31126:SF1">
    <property type="entry name" value="TYROSINE SPECIFIC PROTEIN PHOSPHATASES DOMAIN-CONTAINING PROTEIN"/>
    <property type="match status" value="1"/>
</dbReference>
<proteinExistence type="inferred from homology"/>
<evidence type="ECO:0000256" key="1">
    <source>
        <dbReference type="ARBA" id="ARBA00009580"/>
    </source>
</evidence>
<dbReference type="Gene3D" id="3.90.190.10">
    <property type="entry name" value="Protein tyrosine phosphatase superfamily"/>
    <property type="match status" value="1"/>
</dbReference>
<accession>A0A386WGM4</accession>
<dbReference type="InterPro" id="IPR000387">
    <property type="entry name" value="Tyr_Pase_dom"/>
</dbReference>
<dbReference type="AlphaFoldDB" id="A0A386WGM4"/>
<dbReference type="EMBL" id="CP024087">
    <property type="protein sequence ID" value="AYF27485.1"/>
    <property type="molecule type" value="Genomic_DNA"/>
</dbReference>
<comment type="similarity">
    <text evidence="1">Belongs to the protein-tyrosine phosphatase family.</text>
</comment>
<dbReference type="InterPro" id="IPR016130">
    <property type="entry name" value="Tyr_Pase_AS"/>
</dbReference>
<protein>
    <submittedName>
        <fullName evidence="3">Tyrosine protein phosphatase</fullName>
    </submittedName>
</protein>
<dbReference type="PANTHER" id="PTHR31126">
    <property type="entry name" value="TYROSINE-PROTEIN PHOSPHATASE"/>
    <property type="match status" value="1"/>
</dbReference>
<feature type="domain" description="Tyrosine specific protein phosphatases" evidence="2">
    <location>
        <begin position="110"/>
        <end position="144"/>
    </location>
</feature>
<organism evidence="3 4">
    <name type="scientific">Micromonospora tulbaghiae</name>
    <dbReference type="NCBI Taxonomy" id="479978"/>
    <lineage>
        <taxon>Bacteria</taxon>
        <taxon>Bacillati</taxon>
        <taxon>Actinomycetota</taxon>
        <taxon>Actinomycetes</taxon>
        <taxon>Micromonosporales</taxon>
        <taxon>Micromonosporaceae</taxon>
        <taxon>Micromonospora</taxon>
    </lineage>
</organism>
<evidence type="ECO:0000259" key="2">
    <source>
        <dbReference type="PROSITE" id="PS50056"/>
    </source>
</evidence>
<dbReference type="Pfam" id="PF13350">
    <property type="entry name" value="Y_phosphatase3"/>
    <property type="match status" value="1"/>
</dbReference>
<gene>
    <name evidence="3" type="ORF">CSH63_08590</name>
</gene>